<proteinExistence type="predicted"/>
<sequence length="84" mass="9261">MGLACFVCGLAQGVPPWGDDGKTPTFDICPCCGSEFGYEDATDAGVFRARRRWSERGYAWEDPKARPEGWDFGVQLQNALQKNG</sequence>
<organism evidence="1 2">
    <name type="scientific">Streptomyces inhibens</name>
    <dbReference type="NCBI Taxonomy" id="2293571"/>
    <lineage>
        <taxon>Bacteria</taxon>
        <taxon>Bacillati</taxon>
        <taxon>Actinomycetota</taxon>
        <taxon>Actinomycetes</taxon>
        <taxon>Kitasatosporales</taxon>
        <taxon>Streptomycetaceae</taxon>
        <taxon>Streptomyces</taxon>
    </lineage>
</organism>
<dbReference type="AlphaFoldDB" id="A0A371PQA6"/>
<dbReference type="Proteomes" id="UP000262477">
    <property type="component" value="Unassembled WGS sequence"/>
</dbReference>
<accession>A0A371PQA6</accession>
<comment type="caution">
    <text evidence="1">The sequence shown here is derived from an EMBL/GenBank/DDBJ whole genome shotgun (WGS) entry which is preliminary data.</text>
</comment>
<name>A0A371PQA6_STRIH</name>
<gene>
    <name evidence="1" type="ORF">DY245_42135</name>
</gene>
<protein>
    <recommendedName>
        <fullName evidence="3">Cysteine-rich CPCC domain-containing protein</fullName>
    </recommendedName>
</protein>
<dbReference type="OrthoDB" id="1456570at2"/>
<evidence type="ECO:0008006" key="3">
    <source>
        <dbReference type="Google" id="ProtNLM"/>
    </source>
</evidence>
<dbReference type="EMBL" id="QUAC01000479">
    <property type="protein sequence ID" value="REK84672.1"/>
    <property type="molecule type" value="Genomic_DNA"/>
</dbReference>
<evidence type="ECO:0000313" key="2">
    <source>
        <dbReference type="Proteomes" id="UP000262477"/>
    </source>
</evidence>
<evidence type="ECO:0000313" key="1">
    <source>
        <dbReference type="EMBL" id="REK84672.1"/>
    </source>
</evidence>
<reference evidence="1 2" key="1">
    <citation type="submission" date="2018-08" db="EMBL/GenBank/DDBJ databases">
        <title>Streptomyces NEAU-D10 sp. nov., a novel Actinomycete isolated from soil.</title>
        <authorList>
            <person name="Jin L."/>
        </authorList>
    </citation>
    <scope>NUCLEOTIDE SEQUENCE [LARGE SCALE GENOMIC DNA]</scope>
    <source>
        <strain evidence="1 2">NEAU-D10</strain>
    </source>
</reference>
<keyword evidence="2" id="KW-1185">Reference proteome</keyword>